<dbReference type="Proteomes" id="UP000825483">
    <property type="component" value="Unassembled WGS sequence"/>
</dbReference>
<name>A0A9R1C8K0_9BACT</name>
<dbReference type="CDD" id="cd09757">
    <property type="entry name" value="Cas8c_I-C"/>
    <property type="match status" value="1"/>
</dbReference>
<dbReference type="InterPro" id="IPR010144">
    <property type="entry name" value="CRISPR-assoc_prot_Csd1-typ"/>
</dbReference>
<proteinExistence type="predicted"/>
<keyword evidence="3" id="KW-1185">Reference proteome</keyword>
<dbReference type="RefSeq" id="WP_223930232.1">
    <property type="nucleotide sequence ID" value="NZ_BPTU01000005.1"/>
</dbReference>
<dbReference type="NCBIfam" id="TIGR01863">
    <property type="entry name" value="cas_Csd1"/>
    <property type="match status" value="1"/>
</dbReference>
<dbReference type="AlphaFoldDB" id="A0A9R1C8K0"/>
<dbReference type="EMBL" id="BPUB01000001">
    <property type="protein sequence ID" value="GJG58017.1"/>
    <property type="molecule type" value="Genomic_DNA"/>
</dbReference>
<dbReference type="Pfam" id="PF09709">
    <property type="entry name" value="Cas_Csd1"/>
    <property type="match status" value="1"/>
</dbReference>
<accession>A0A9R1C8K0</accession>
<reference evidence="2" key="1">
    <citation type="journal article" date="2022" name="Int. J. Syst. Evol. Microbiol.">
        <title>Prevotella lacticifex sp. nov., isolated from the rumen of cows.</title>
        <authorList>
            <person name="Shinkai T."/>
            <person name="Ikeyama N."/>
            <person name="Kumagai M."/>
            <person name="Ohmori H."/>
            <person name="Sakamoto M."/>
            <person name="Ohkuma M."/>
            <person name="Mitsumori M."/>
        </authorList>
    </citation>
    <scope>NUCLEOTIDE SEQUENCE</scope>
    <source>
        <strain evidence="2">R5076</strain>
    </source>
</reference>
<keyword evidence="1" id="KW-0175">Coiled coil</keyword>
<evidence type="ECO:0000313" key="2">
    <source>
        <dbReference type="EMBL" id="GJG58017.1"/>
    </source>
</evidence>
<protein>
    <submittedName>
        <fullName evidence="2">Type I-C CRISPR-associated protein Cas8c/Csd1</fullName>
    </submittedName>
</protein>
<feature type="coiled-coil region" evidence="1">
    <location>
        <begin position="82"/>
        <end position="116"/>
    </location>
</feature>
<sequence>MILKALYDYYNRCGDLAPTGMEYKEISFLVVIDEKGNFKRLEQRGDDKNGQKFLVMKGVRSGKTPKPYLFWDNVEYVFDYCKEQADVQEEADEAAKKKLEEEIAKTHAKNVALIEKIKEVANLFPEEKELRAVCDFYDKGGLDAVREDSLWPNVEKRSTVNVSFLIEGHTKIVAENPCLRSLAESSNQGKKHKQSVCLITGEECDPVATTTPTAIAGGNPSGSRLVAFQTNKGYDSYGKSQCLNAPMSKDAEAAFTTALNRMLAKGSHNKFKLGNRTFVFWASSDDEASRKMEDGLFDLLGFTDERDDDPNAKIEEVRKVFKAISSGSLKTNLDDRFYILGLAPNVARIAVVYWSETSLNEFATNIERHFSDMEIVDNRKEPKPYMGLRNMLSAVTLSGSNVTPNLPEAVAKSIFLGIPYPYTLFSSCIRRIRAESGDIRITRAAIMKAYLNRLNDNNQKKITIMLDKQNLNPGYLCGRLFAVLEGLQFAANGQDTIRASYMNAASSTPSAVFPTILKLSNSHYSKLAKDKKGLAIFFDNQKKEIMAMIQDFPDTLELGDQGRFFLGYYHQKNEKANKETDQL</sequence>
<comment type="caution">
    <text evidence="2">The sequence shown here is derived from an EMBL/GenBank/DDBJ whole genome shotgun (WGS) entry which is preliminary data.</text>
</comment>
<evidence type="ECO:0000256" key="1">
    <source>
        <dbReference type="SAM" id="Coils"/>
    </source>
</evidence>
<gene>
    <name evidence="2" type="ORF">PRLR5076_08680</name>
</gene>
<dbReference type="GeneID" id="72468920"/>
<evidence type="ECO:0000313" key="3">
    <source>
        <dbReference type="Proteomes" id="UP000825483"/>
    </source>
</evidence>
<organism evidence="2 3">
    <name type="scientific">Prevotella lacticifex</name>
    <dbReference type="NCBI Taxonomy" id="2854755"/>
    <lineage>
        <taxon>Bacteria</taxon>
        <taxon>Pseudomonadati</taxon>
        <taxon>Bacteroidota</taxon>
        <taxon>Bacteroidia</taxon>
        <taxon>Bacteroidales</taxon>
        <taxon>Prevotellaceae</taxon>
        <taxon>Prevotella</taxon>
    </lineage>
</organism>